<gene>
    <name evidence="1" type="ordered locus">MTR_6g034585</name>
</gene>
<reference evidence="1 3" key="1">
    <citation type="journal article" date="2011" name="Nature">
        <title>The Medicago genome provides insight into the evolution of rhizobial symbioses.</title>
        <authorList>
            <person name="Young N.D."/>
            <person name="Debelle F."/>
            <person name="Oldroyd G.E."/>
            <person name="Geurts R."/>
            <person name="Cannon S.B."/>
            <person name="Udvardi M.K."/>
            <person name="Benedito V.A."/>
            <person name="Mayer K.F."/>
            <person name="Gouzy J."/>
            <person name="Schoof H."/>
            <person name="Van de Peer Y."/>
            <person name="Proost S."/>
            <person name="Cook D.R."/>
            <person name="Meyers B.C."/>
            <person name="Spannagl M."/>
            <person name="Cheung F."/>
            <person name="De Mita S."/>
            <person name="Krishnakumar V."/>
            <person name="Gundlach H."/>
            <person name="Zhou S."/>
            <person name="Mudge J."/>
            <person name="Bharti A.K."/>
            <person name="Murray J.D."/>
            <person name="Naoumkina M.A."/>
            <person name="Rosen B."/>
            <person name="Silverstein K.A."/>
            <person name="Tang H."/>
            <person name="Rombauts S."/>
            <person name="Zhao P.X."/>
            <person name="Zhou P."/>
            <person name="Barbe V."/>
            <person name="Bardou P."/>
            <person name="Bechner M."/>
            <person name="Bellec A."/>
            <person name="Berger A."/>
            <person name="Berges H."/>
            <person name="Bidwell S."/>
            <person name="Bisseling T."/>
            <person name="Choisne N."/>
            <person name="Couloux A."/>
            <person name="Denny R."/>
            <person name="Deshpande S."/>
            <person name="Dai X."/>
            <person name="Doyle J.J."/>
            <person name="Dudez A.M."/>
            <person name="Farmer A.D."/>
            <person name="Fouteau S."/>
            <person name="Franken C."/>
            <person name="Gibelin C."/>
            <person name="Gish J."/>
            <person name="Goldstein S."/>
            <person name="Gonzalez A.J."/>
            <person name="Green P.J."/>
            <person name="Hallab A."/>
            <person name="Hartog M."/>
            <person name="Hua A."/>
            <person name="Humphray S.J."/>
            <person name="Jeong D.H."/>
            <person name="Jing Y."/>
            <person name="Jocker A."/>
            <person name="Kenton S.M."/>
            <person name="Kim D.J."/>
            <person name="Klee K."/>
            <person name="Lai H."/>
            <person name="Lang C."/>
            <person name="Lin S."/>
            <person name="Macmil S.L."/>
            <person name="Magdelenat G."/>
            <person name="Matthews L."/>
            <person name="McCorrison J."/>
            <person name="Monaghan E.L."/>
            <person name="Mun J.H."/>
            <person name="Najar F.Z."/>
            <person name="Nicholson C."/>
            <person name="Noirot C."/>
            <person name="O'Bleness M."/>
            <person name="Paule C.R."/>
            <person name="Poulain J."/>
            <person name="Prion F."/>
            <person name="Qin B."/>
            <person name="Qu C."/>
            <person name="Retzel E.F."/>
            <person name="Riddle C."/>
            <person name="Sallet E."/>
            <person name="Samain S."/>
            <person name="Samson N."/>
            <person name="Sanders I."/>
            <person name="Saurat O."/>
            <person name="Scarpelli C."/>
            <person name="Schiex T."/>
            <person name="Segurens B."/>
            <person name="Severin A.J."/>
            <person name="Sherrier D.J."/>
            <person name="Shi R."/>
            <person name="Sims S."/>
            <person name="Singer S.R."/>
            <person name="Sinharoy S."/>
            <person name="Sterck L."/>
            <person name="Viollet A."/>
            <person name="Wang B.B."/>
            <person name="Wang K."/>
            <person name="Wang M."/>
            <person name="Wang X."/>
            <person name="Warfsmann J."/>
            <person name="Weissenbach J."/>
            <person name="White D.D."/>
            <person name="White J.D."/>
            <person name="Wiley G.B."/>
            <person name="Wincker P."/>
            <person name="Xing Y."/>
            <person name="Yang L."/>
            <person name="Yao Z."/>
            <person name="Ying F."/>
            <person name="Zhai J."/>
            <person name="Zhou L."/>
            <person name="Zuber A."/>
            <person name="Denarie J."/>
            <person name="Dixon R.A."/>
            <person name="May G.D."/>
            <person name="Schwartz D.C."/>
            <person name="Rogers J."/>
            <person name="Quetier F."/>
            <person name="Town C.D."/>
            <person name="Roe B.A."/>
        </authorList>
    </citation>
    <scope>NUCLEOTIDE SEQUENCE [LARGE SCALE GENOMIC DNA]</scope>
    <source>
        <strain evidence="1">A17</strain>
        <strain evidence="2 3">cv. Jemalong A17</strain>
    </source>
</reference>
<dbReference type="EnsemblPlants" id="KEH25803">
    <property type="protein sequence ID" value="KEH25803"/>
    <property type="gene ID" value="MTR_6g034585"/>
</dbReference>
<keyword evidence="3" id="KW-1185">Reference proteome</keyword>
<dbReference type="EMBL" id="CM001222">
    <property type="protein sequence ID" value="KEH25803.1"/>
    <property type="molecule type" value="Genomic_DNA"/>
</dbReference>
<dbReference type="HOGENOM" id="CLU_2779710_0_0_1"/>
<proteinExistence type="predicted"/>
<sequence>MDEDDIVEIHPFKKHKRAILHDVFDIDNGDDYEDLVIVGEKVSKSNKRKIDIIFSYLSGKGLDRAFGMM</sequence>
<dbReference type="AlphaFoldDB" id="A0A072U9P0"/>
<reference evidence="1 3" key="2">
    <citation type="journal article" date="2014" name="BMC Genomics">
        <title>An improved genome release (version Mt4.0) for the model legume Medicago truncatula.</title>
        <authorList>
            <person name="Tang H."/>
            <person name="Krishnakumar V."/>
            <person name="Bidwell S."/>
            <person name="Rosen B."/>
            <person name="Chan A."/>
            <person name="Zhou S."/>
            <person name="Gentzbittel L."/>
            <person name="Childs K.L."/>
            <person name="Yandell M."/>
            <person name="Gundlach H."/>
            <person name="Mayer K.F."/>
            <person name="Schwartz D.C."/>
            <person name="Town C.D."/>
        </authorList>
    </citation>
    <scope>GENOME REANNOTATION</scope>
    <source>
        <strain evidence="1">A17</strain>
        <strain evidence="2 3">cv. Jemalong A17</strain>
    </source>
</reference>
<protein>
    <submittedName>
        <fullName evidence="1 2">Uncharacterized protein</fullName>
    </submittedName>
</protein>
<dbReference type="Proteomes" id="UP000002051">
    <property type="component" value="Chromosome 6"/>
</dbReference>
<evidence type="ECO:0000313" key="3">
    <source>
        <dbReference type="Proteomes" id="UP000002051"/>
    </source>
</evidence>
<organism evidence="1 3">
    <name type="scientific">Medicago truncatula</name>
    <name type="common">Barrel medic</name>
    <name type="synonym">Medicago tribuloides</name>
    <dbReference type="NCBI Taxonomy" id="3880"/>
    <lineage>
        <taxon>Eukaryota</taxon>
        <taxon>Viridiplantae</taxon>
        <taxon>Streptophyta</taxon>
        <taxon>Embryophyta</taxon>
        <taxon>Tracheophyta</taxon>
        <taxon>Spermatophyta</taxon>
        <taxon>Magnoliopsida</taxon>
        <taxon>eudicotyledons</taxon>
        <taxon>Gunneridae</taxon>
        <taxon>Pentapetalae</taxon>
        <taxon>rosids</taxon>
        <taxon>fabids</taxon>
        <taxon>Fabales</taxon>
        <taxon>Fabaceae</taxon>
        <taxon>Papilionoideae</taxon>
        <taxon>50 kb inversion clade</taxon>
        <taxon>NPAAA clade</taxon>
        <taxon>Hologalegina</taxon>
        <taxon>IRL clade</taxon>
        <taxon>Trifolieae</taxon>
        <taxon>Medicago</taxon>
    </lineage>
</organism>
<evidence type="ECO:0000313" key="1">
    <source>
        <dbReference type="EMBL" id="KEH25803.1"/>
    </source>
</evidence>
<evidence type="ECO:0000313" key="2">
    <source>
        <dbReference type="EnsemblPlants" id="KEH25803"/>
    </source>
</evidence>
<name>A0A072U9P0_MEDTR</name>
<reference evidence="2" key="3">
    <citation type="submission" date="2015-04" db="UniProtKB">
        <authorList>
            <consortium name="EnsemblPlants"/>
        </authorList>
    </citation>
    <scope>IDENTIFICATION</scope>
    <source>
        <strain evidence="2">cv. Jemalong A17</strain>
    </source>
</reference>
<accession>A0A072U9P0</accession>